<comment type="function">
    <text evidence="16">Constitutes the active form, which associates with RELA/p65 to form the NF-kappa-B p65-p50 complex to form a transcription factor. Together with RELA/p65, binds to the kappa-B consensus sequence 5'-GGRNNYYCC-3', located in the enhancer region of genes involved in immune response and acute phase reactions.</text>
</comment>
<keyword evidence="7" id="KW-0702">S-nitrosylation</keyword>
<dbReference type="Pfam" id="PF12796">
    <property type="entry name" value="Ank_2"/>
    <property type="match status" value="2"/>
</dbReference>
<keyword evidence="4" id="KW-0963">Cytoplasm</keyword>
<evidence type="ECO:0000256" key="2">
    <source>
        <dbReference type="ARBA" id="ARBA00004496"/>
    </source>
</evidence>
<dbReference type="CDD" id="cd01177">
    <property type="entry name" value="IPT_NFkappaB"/>
    <property type="match status" value="1"/>
</dbReference>
<dbReference type="GeneTree" id="ENSGT00940000158625"/>
<evidence type="ECO:0000313" key="20">
    <source>
        <dbReference type="Proteomes" id="UP000472272"/>
    </source>
</evidence>
<evidence type="ECO:0000256" key="3">
    <source>
        <dbReference type="ARBA" id="ARBA00020838"/>
    </source>
</evidence>
<keyword evidence="8" id="KW-0832">Ubl conjugation</keyword>
<dbReference type="InterPro" id="IPR037059">
    <property type="entry name" value="RHD_DNA_bind_dom_sf"/>
</dbReference>
<feature type="domain" description="RHD" evidence="18">
    <location>
        <begin position="8"/>
        <end position="205"/>
    </location>
</feature>
<dbReference type="InterPro" id="IPR000488">
    <property type="entry name" value="Death_dom"/>
</dbReference>
<keyword evidence="6" id="KW-0677">Repeat</keyword>
<gene>
    <name evidence="19" type="primary">NFKB1</name>
</gene>
<dbReference type="FunFam" id="1.25.40.20:FF:000103">
    <property type="entry name" value="Nuclear factor NF-kappa-B p105 subunit isoform 1"/>
    <property type="match status" value="1"/>
</dbReference>
<evidence type="ECO:0000256" key="13">
    <source>
        <dbReference type="ARBA" id="ARBA00023163"/>
    </source>
</evidence>
<dbReference type="PROSITE" id="PS50297">
    <property type="entry name" value="ANK_REP_REGION"/>
    <property type="match status" value="6"/>
</dbReference>
<dbReference type="PROSITE" id="PS50088">
    <property type="entry name" value="ANK_REPEAT"/>
    <property type="match status" value="6"/>
</dbReference>
<keyword evidence="14" id="KW-0539">Nucleus</keyword>
<evidence type="ECO:0000256" key="6">
    <source>
        <dbReference type="ARBA" id="ARBA00022737"/>
    </source>
</evidence>
<dbReference type="InterPro" id="IPR032397">
    <property type="entry name" value="RHD_dimer"/>
</dbReference>
<dbReference type="GO" id="GO:0005737">
    <property type="term" value="C:cytoplasm"/>
    <property type="evidence" value="ECO:0007669"/>
    <property type="project" value="UniProtKB-SubCell"/>
</dbReference>
<dbReference type="GO" id="GO:0007165">
    <property type="term" value="P:signal transduction"/>
    <property type="evidence" value="ECO:0007669"/>
    <property type="project" value="InterPro"/>
</dbReference>
<keyword evidence="9" id="KW-0805">Transcription regulation</keyword>
<evidence type="ECO:0000256" key="14">
    <source>
        <dbReference type="ARBA" id="ARBA00023242"/>
    </source>
</evidence>
<name>A0A670IW31_PODMU</name>
<dbReference type="Gene3D" id="2.60.40.340">
    <property type="entry name" value="Rel homology domain (RHD), DNA-binding domain"/>
    <property type="match status" value="1"/>
</dbReference>
<dbReference type="InterPro" id="IPR002110">
    <property type="entry name" value="Ankyrin_rpt"/>
</dbReference>
<dbReference type="AlphaFoldDB" id="A0A670IW31"/>
<comment type="subcellular location">
    <subcellularLocation>
        <location evidence="2">Cytoplasm</location>
    </subcellularLocation>
    <subcellularLocation>
        <location evidence="1">Nucleus</location>
    </subcellularLocation>
</comment>
<dbReference type="InterPro" id="IPR014756">
    <property type="entry name" value="Ig_E-set"/>
</dbReference>
<dbReference type="Pfam" id="PF16179">
    <property type="entry name" value="RHD_dimer"/>
    <property type="match status" value="1"/>
</dbReference>
<evidence type="ECO:0000256" key="16">
    <source>
        <dbReference type="ARBA" id="ARBA00045986"/>
    </source>
</evidence>
<dbReference type="InterPro" id="IPR030492">
    <property type="entry name" value="RHD_CS"/>
</dbReference>
<keyword evidence="10 17" id="KW-0040">ANK repeat</keyword>
<dbReference type="FunFam" id="2.60.40.340:FF:000004">
    <property type="entry name" value="Nuclear factor NF-kappa-B p105 subunit isoform 1"/>
    <property type="match status" value="1"/>
</dbReference>
<dbReference type="Proteomes" id="UP000472272">
    <property type="component" value="Chromosome 9"/>
</dbReference>
<dbReference type="SMART" id="SM00005">
    <property type="entry name" value="DEATH"/>
    <property type="match status" value="1"/>
</dbReference>
<dbReference type="PRINTS" id="PR01415">
    <property type="entry name" value="ANKYRIN"/>
</dbReference>
<feature type="repeat" description="ANK" evidence="17">
    <location>
        <begin position="586"/>
        <end position="619"/>
    </location>
</feature>
<dbReference type="Gene3D" id="1.25.40.20">
    <property type="entry name" value="Ankyrin repeat-containing domain"/>
    <property type="match status" value="1"/>
</dbReference>
<dbReference type="Pfam" id="PF00554">
    <property type="entry name" value="RHD_DNA_bind"/>
    <property type="match status" value="1"/>
</dbReference>
<keyword evidence="12" id="KW-0010">Activator</keyword>
<feature type="repeat" description="ANK" evidence="17">
    <location>
        <begin position="516"/>
        <end position="548"/>
    </location>
</feature>
<reference evidence="19 20" key="1">
    <citation type="journal article" date="2019" name="Proc. Natl. Acad. Sci. U.S.A.">
        <title>Regulatory changes in pterin and carotenoid genes underlie balanced color polymorphisms in the wall lizard.</title>
        <authorList>
            <person name="Andrade P."/>
            <person name="Pinho C."/>
            <person name="Perez I de Lanuza G."/>
            <person name="Afonso S."/>
            <person name="Brejcha J."/>
            <person name="Rubin C.J."/>
            <person name="Wallerman O."/>
            <person name="Pereira P."/>
            <person name="Sabatino S.J."/>
            <person name="Bellati A."/>
            <person name="Pellitteri-Rosa D."/>
            <person name="Bosakova Z."/>
            <person name="Bunikis I."/>
            <person name="Carretero M.A."/>
            <person name="Feiner N."/>
            <person name="Marsik P."/>
            <person name="Pauperio F."/>
            <person name="Salvi D."/>
            <person name="Soler L."/>
            <person name="While G.M."/>
            <person name="Uller T."/>
            <person name="Font E."/>
            <person name="Andersson L."/>
            <person name="Carneiro M."/>
        </authorList>
    </citation>
    <scope>NUCLEOTIDE SEQUENCE</scope>
</reference>
<dbReference type="SUPFAM" id="SSF49417">
    <property type="entry name" value="p53-like transcription factors"/>
    <property type="match status" value="1"/>
</dbReference>
<dbReference type="GO" id="GO:0000978">
    <property type="term" value="F:RNA polymerase II cis-regulatory region sequence-specific DNA binding"/>
    <property type="evidence" value="ECO:0007669"/>
    <property type="project" value="TreeGrafter"/>
</dbReference>
<keyword evidence="20" id="KW-1185">Reference proteome</keyword>
<dbReference type="Ensembl" id="ENSPMRT00000017477.1">
    <property type="protein sequence ID" value="ENSPMRP00000016378.1"/>
    <property type="gene ID" value="ENSPMRG00000010478.1"/>
</dbReference>
<dbReference type="InterPro" id="IPR000451">
    <property type="entry name" value="NFkB/Dor"/>
</dbReference>
<sequence length="860" mass="93693">GNIWGKTQNRFRGFRFRYVCEGPSHGGLPGASSEKNKKSYPQVKICNYAGPAKVIVQLVTNGKHAHLHAHSLVGKHCENGVCTVNAGPKDMVVGFPNLGILHVTKKRVLDTLEARMIDSCKKGYNPGLLVHPDLSYIQVEGGGERQLTEREREIIRQSALQQTKEMDLSVVRLMFTAFLPDSTGSFTRRLQPVLSDPIYDSKAPNASNLKIVRMDRTAGCVTGGEEIYLLCDKVQKDDIQIRFYEEDENGGVWEGFGDFSPTDVHRQFAIVFKTPKYRDVNITKPASVFVQLRRKSDLETSEPKPFLYYPEIKDKEEVQRKRQKLMPNFSDGYGGSGAGAGGGGMYGGGGGGGGVGGGAGSGYGYPSYGFSGYGHSMHFHSSTNKTGAGMKHGKHQIVWDGLFLEKAMELAKRHANALFDYAVTGDVKMLLAVHRHLTAAQDENGDNVLHLAIIHLHKELVRNLLEVVADLNADDVLNVRNDLYQTPLHLAVITKQAGVVKDLLRAGADVSLLDRYGNSVLHLAAKQGDEKVLSMLLSHKETSLMRDLPNGEGLAVIHLAVMANSVSCLRLLIAAGADVNAQEQKSGRTALHLAVEQGNISLAGCLLLEGDAFVDSTTYDGTTPLHIAAGRGSTKMTALLKAAGADPHIENFEPLFEQDDVKDKDGEDEGVIPGTTPLDMATSWEVYDILNGKPSKSKVASEDLLTQGNMKELKEDVKLQLYKLLEVPDLNKNWSMLAQKLGLGILNNAFRLSPSPSKTLLDNYEVSGGTVRELVDALIEMDCTEAAEIIQNSLSISSSQSSDLKFQDAESICDSGVEISLRKLSFTYSESFTSKSPVTLKKLTTGYSQDNLPQGKIEAT</sequence>
<dbReference type="Gene3D" id="1.10.533.10">
    <property type="entry name" value="Death Domain, Fas"/>
    <property type="match status" value="1"/>
</dbReference>
<evidence type="ECO:0000256" key="10">
    <source>
        <dbReference type="ARBA" id="ARBA00023043"/>
    </source>
</evidence>
<evidence type="ECO:0000256" key="17">
    <source>
        <dbReference type="PROSITE-ProRule" id="PRU00023"/>
    </source>
</evidence>
<protein>
    <recommendedName>
        <fullName evidence="3">Nuclear factor NF-kappa-B p105 subunit</fullName>
    </recommendedName>
    <alternativeName>
        <fullName evidence="15">Nuclear factor of kappa light polypeptide gene enhancer in B-cells 1</fullName>
    </alternativeName>
</protein>
<feature type="repeat" description="ANK" evidence="17">
    <location>
        <begin position="483"/>
        <end position="515"/>
    </location>
</feature>
<evidence type="ECO:0000256" key="9">
    <source>
        <dbReference type="ARBA" id="ARBA00023015"/>
    </source>
</evidence>
<dbReference type="GO" id="GO:0035525">
    <property type="term" value="C:NF-kappaB p50/p65 complex"/>
    <property type="evidence" value="ECO:0007669"/>
    <property type="project" value="TreeGrafter"/>
</dbReference>
<dbReference type="Gene3D" id="2.60.40.10">
    <property type="entry name" value="Immunoglobulins"/>
    <property type="match status" value="1"/>
</dbReference>
<dbReference type="InterPro" id="IPR033926">
    <property type="entry name" value="IPT_NFkappaB"/>
</dbReference>
<dbReference type="PROSITE" id="PS50254">
    <property type="entry name" value="REL_2"/>
    <property type="match status" value="1"/>
</dbReference>
<keyword evidence="5" id="KW-0597">Phosphoprotein</keyword>
<proteinExistence type="predicted"/>
<dbReference type="SMART" id="SM00429">
    <property type="entry name" value="IPT"/>
    <property type="match status" value="1"/>
</dbReference>
<dbReference type="GO" id="GO:0000981">
    <property type="term" value="F:DNA-binding transcription factor activity, RNA polymerase II-specific"/>
    <property type="evidence" value="ECO:0007669"/>
    <property type="project" value="TreeGrafter"/>
</dbReference>
<dbReference type="FunFam" id="2.60.40.10:FF:000046">
    <property type="entry name" value="Nuclear factor NF-kappa-B p105 subunit"/>
    <property type="match status" value="1"/>
</dbReference>
<dbReference type="SUPFAM" id="SSF81296">
    <property type="entry name" value="E set domains"/>
    <property type="match status" value="1"/>
</dbReference>
<dbReference type="PROSITE" id="PS01204">
    <property type="entry name" value="REL_1"/>
    <property type="match status" value="1"/>
</dbReference>
<keyword evidence="13" id="KW-0804">Transcription</keyword>
<evidence type="ECO:0000256" key="5">
    <source>
        <dbReference type="ARBA" id="ARBA00022553"/>
    </source>
</evidence>
<evidence type="ECO:0000256" key="11">
    <source>
        <dbReference type="ARBA" id="ARBA00023125"/>
    </source>
</evidence>
<accession>A0A670IW31</accession>
<evidence type="ECO:0000256" key="7">
    <source>
        <dbReference type="ARBA" id="ARBA00022799"/>
    </source>
</evidence>
<evidence type="ECO:0000313" key="19">
    <source>
        <dbReference type="Ensembl" id="ENSPMRP00000016378.1"/>
    </source>
</evidence>
<dbReference type="SUPFAM" id="SSF48403">
    <property type="entry name" value="Ankyrin repeat"/>
    <property type="match status" value="1"/>
</dbReference>
<evidence type="ECO:0000256" key="12">
    <source>
        <dbReference type="ARBA" id="ARBA00023159"/>
    </source>
</evidence>
<feature type="repeat" description="ANK" evidence="17">
    <location>
        <begin position="444"/>
        <end position="476"/>
    </location>
</feature>
<evidence type="ECO:0000259" key="18">
    <source>
        <dbReference type="PROSITE" id="PS50254"/>
    </source>
</evidence>
<dbReference type="PANTHER" id="PTHR24169">
    <property type="entry name" value="NUCLEAR FACTOR NF-KAPPA-B PROTEIN"/>
    <property type="match status" value="1"/>
</dbReference>
<organism evidence="19 20">
    <name type="scientific">Podarcis muralis</name>
    <name type="common">Wall lizard</name>
    <name type="synonym">Lacerta muralis</name>
    <dbReference type="NCBI Taxonomy" id="64176"/>
    <lineage>
        <taxon>Eukaryota</taxon>
        <taxon>Metazoa</taxon>
        <taxon>Chordata</taxon>
        <taxon>Craniata</taxon>
        <taxon>Vertebrata</taxon>
        <taxon>Euteleostomi</taxon>
        <taxon>Lepidosauria</taxon>
        <taxon>Squamata</taxon>
        <taxon>Bifurcata</taxon>
        <taxon>Unidentata</taxon>
        <taxon>Episquamata</taxon>
        <taxon>Laterata</taxon>
        <taxon>Lacertibaenia</taxon>
        <taxon>Lacertidae</taxon>
        <taxon>Podarcis</taxon>
    </lineage>
</organism>
<feature type="repeat" description="ANK" evidence="17">
    <location>
        <begin position="620"/>
        <end position="652"/>
    </location>
</feature>
<evidence type="ECO:0000256" key="4">
    <source>
        <dbReference type="ARBA" id="ARBA00022490"/>
    </source>
</evidence>
<feature type="repeat" description="ANK" evidence="17">
    <location>
        <begin position="552"/>
        <end position="584"/>
    </location>
</feature>
<keyword evidence="11" id="KW-0238">DNA-binding</keyword>
<dbReference type="InterPro" id="IPR036770">
    <property type="entry name" value="Ankyrin_rpt-contain_sf"/>
</dbReference>
<dbReference type="InterPro" id="IPR002909">
    <property type="entry name" value="IPT_dom"/>
</dbReference>
<dbReference type="InterPro" id="IPR011029">
    <property type="entry name" value="DEATH-like_dom_sf"/>
</dbReference>
<evidence type="ECO:0000256" key="15">
    <source>
        <dbReference type="ARBA" id="ARBA00032626"/>
    </source>
</evidence>
<evidence type="ECO:0000256" key="1">
    <source>
        <dbReference type="ARBA" id="ARBA00004123"/>
    </source>
</evidence>
<dbReference type="InterPro" id="IPR013783">
    <property type="entry name" value="Ig-like_fold"/>
</dbReference>
<reference evidence="19" key="3">
    <citation type="submission" date="2025-09" db="UniProtKB">
        <authorList>
            <consortium name="Ensembl"/>
        </authorList>
    </citation>
    <scope>IDENTIFICATION</scope>
</reference>
<dbReference type="PRINTS" id="PR00057">
    <property type="entry name" value="NFKBTNSCPFCT"/>
</dbReference>
<evidence type="ECO:0000256" key="8">
    <source>
        <dbReference type="ARBA" id="ARBA00022843"/>
    </source>
</evidence>
<dbReference type="SUPFAM" id="SSF47986">
    <property type="entry name" value="DEATH domain"/>
    <property type="match status" value="1"/>
</dbReference>
<reference evidence="19" key="2">
    <citation type="submission" date="2025-08" db="UniProtKB">
        <authorList>
            <consortium name="Ensembl"/>
        </authorList>
    </citation>
    <scope>IDENTIFICATION</scope>
</reference>
<dbReference type="SMART" id="SM00248">
    <property type="entry name" value="ANK"/>
    <property type="match status" value="6"/>
</dbReference>
<dbReference type="Pfam" id="PF00531">
    <property type="entry name" value="Death"/>
    <property type="match status" value="1"/>
</dbReference>
<dbReference type="InterPro" id="IPR008967">
    <property type="entry name" value="p53-like_TF_DNA-bd_sf"/>
</dbReference>
<dbReference type="InterPro" id="IPR011539">
    <property type="entry name" value="RHD_DNA_bind_dom"/>
</dbReference>
<dbReference type="PANTHER" id="PTHR24169:SF9">
    <property type="entry name" value="NUCLEAR FACTOR NF-KAPPA-B P105 SUBUNIT"/>
    <property type="match status" value="1"/>
</dbReference>